<organism evidence="1 2">
    <name type="scientific">Phytoactinopolyspora mesophila</name>
    <dbReference type="NCBI Taxonomy" id="2650750"/>
    <lineage>
        <taxon>Bacteria</taxon>
        <taxon>Bacillati</taxon>
        <taxon>Actinomycetota</taxon>
        <taxon>Actinomycetes</taxon>
        <taxon>Jiangellales</taxon>
        <taxon>Jiangellaceae</taxon>
        <taxon>Phytoactinopolyspora</taxon>
    </lineage>
</organism>
<reference evidence="1 2" key="1">
    <citation type="submission" date="2019-11" db="EMBL/GenBank/DDBJ databases">
        <authorList>
            <person name="Li X.-J."/>
            <person name="Feng X.-M."/>
        </authorList>
    </citation>
    <scope>NUCLEOTIDE SEQUENCE [LARGE SCALE GENOMIC DNA]</scope>
    <source>
        <strain evidence="1 2">XMNu-373</strain>
    </source>
</reference>
<accession>A0A7K3M5P0</accession>
<dbReference type="RefSeq" id="WP_162451332.1">
    <property type="nucleotide sequence ID" value="NZ_WLZY01000005.1"/>
</dbReference>
<evidence type="ECO:0000313" key="1">
    <source>
        <dbReference type="EMBL" id="NDL58641.1"/>
    </source>
</evidence>
<proteinExistence type="predicted"/>
<protein>
    <recommendedName>
        <fullName evidence="3">HK97 gp10 family phage protein</fullName>
    </recommendedName>
</protein>
<dbReference type="EMBL" id="WLZY01000005">
    <property type="protein sequence ID" value="NDL58641.1"/>
    <property type="molecule type" value="Genomic_DNA"/>
</dbReference>
<dbReference type="InterPro" id="IPR010064">
    <property type="entry name" value="HK97-gp10_tail"/>
</dbReference>
<evidence type="ECO:0000313" key="2">
    <source>
        <dbReference type="Proteomes" id="UP000460435"/>
    </source>
</evidence>
<dbReference type="Pfam" id="PF04883">
    <property type="entry name" value="HK97-gp10_like"/>
    <property type="match status" value="1"/>
</dbReference>
<comment type="caution">
    <text evidence="1">The sequence shown here is derived from an EMBL/GenBank/DDBJ whole genome shotgun (WGS) entry which is preliminary data.</text>
</comment>
<sequence>MAVTINADAFRRLTTDPSGPAGQRLLAYVRRVQAAAVASAPVDSGRLRSDITIDGPDVGTDSITYKVVANTDYAIFIHNGTRYIDGRPFLTDALRSTRF</sequence>
<dbReference type="AlphaFoldDB" id="A0A7K3M5P0"/>
<dbReference type="Proteomes" id="UP000460435">
    <property type="component" value="Unassembled WGS sequence"/>
</dbReference>
<name>A0A7K3M5P0_9ACTN</name>
<keyword evidence="2" id="KW-1185">Reference proteome</keyword>
<gene>
    <name evidence="1" type="ORF">F7O44_16350</name>
</gene>
<evidence type="ECO:0008006" key="3">
    <source>
        <dbReference type="Google" id="ProtNLM"/>
    </source>
</evidence>